<feature type="region of interest" description="Disordered" evidence="1">
    <location>
        <begin position="138"/>
        <end position="181"/>
    </location>
</feature>
<evidence type="ECO:0000313" key="3">
    <source>
        <dbReference type="Proteomes" id="UP000297245"/>
    </source>
</evidence>
<proteinExistence type="predicted"/>
<gene>
    <name evidence="2" type="ORF">K435DRAFT_929732</name>
</gene>
<protein>
    <submittedName>
        <fullName evidence="2">Uncharacterized protein</fullName>
    </submittedName>
</protein>
<dbReference type="EMBL" id="ML179635">
    <property type="protein sequence ID" value="THU83893.1"/>
    <property type="molecule type" value="Genomic_DNA"/>
</dbReference>
<reference evidence="2 3" key="1">
    <citation type="journal article" date="2019" name="Nat. Ecol. Evol.">
        <title>Megaphylogeny resolves global patterns of mushroom evolution.</title>
        <authorList>
            <person name="Varga T."/>
            <person name="Krizsan K."/>
            <person name="Foldi C."/>
            <person name="Dima B."/>
            <person name="Sanchez-Garcia M."/>
            <person name="Sanchez-Ramirez S."/>
            <person name="Szollosi G.J."/>
            <person name="Szarkandi J.G."/>
            <person name="Papp V."/>
            <person name="Albert L."/>
            <person name="Andreopoulos W."/>
            <person name="Angelini C."/>
            <person name="Antonin V."/>
            <person name="Barry K.W."/>
            <person name="Bougher N.L."/>
            <person name="Buchanan P."/>
            <person name="Buyck B."/>
            <person name="Bense V."/>
            <person name="Catcheside P."/>
            <person name="Chovatia M."/>
            <person name="Cooper J."/>
            <person name="Damon W."/>
            <person name="Desjardin D."/>
            <person name="Finy P."/>
            <person name="Geml J."/>
            <person name="Haridas S."/>
            <person name="Hughes K."/>
            <person name="Justo A."/>
            <person name="Karasinski D."/>
            <person name="Kautmanova I."/>
            <person name="Kiss B."/>
            <person name="Kocsube S."/>
            <person name="Kotiranta H."/>
            <person name="LaButti K.M."/>
            <person name="Lechner B.E."/>
            <person name="Liimatainen K."/>
            <person name="Lipzen A."/>
            <person name="Lukacs Z."/>
            <person name="Mihaltcheva S."/>
            <person name="Morgado L.N."/>
            <person name="Niskanen T."/>
            <person name="Noordeloos M.E."/>
            <person name="Ohm R.A."/>
            <person name="Ortiz-Santana B."/>
            <person name="Ovrebo C."/>
            <person name="Racz N."/>
            <person name="Riley R."/>
            <person name="Savchenko A."/>
            <person name="Shiryaev A."/>
            <person name="Soop K."/>
            <person name="Spirin V."/>
            <person name="Szebenyi C."/>
            <person name="Tomsovsky M."/>
            <person name="Tulloss R.E."/>
            <person name="Uehling J."/>
            <person name="Grigoriev I.V."/>
            <person name="Vagvolgyi C."/>
            <person name="Papp T."/>
            <person name="Martin F.M."/>
            <person name="Miettinen O."/>
            <person name="Hibbett D.S."/>
            <person name="Nagy L.G."/>
        </authorList>
    </citation>
    <scope>NUCLEOTIDE SEQUENCE [LARGE SCALE GENOMIC DNA]</scope>
    <source>
        <strain evidence="2 3">CBS 962.96</strain>
    </source>
</reference>
<organism evidence="2 3">
    <name type="scientific">Dendrothele bispora (strain CBS 962.96)</name>
    <dbReference type="NCBI Taxonomy" id="1314807"/>
    <lineage>
        <taxon>Eukaryota</taxon>
        <taxon>Fungi</taxon>
        <taxon>Dikarya</taxon>
        <taxon>Basidiomycota</taxon>
        <taxon>Agaricomycotina</taxon>
        <taxon>Agaricomycetes</taxon>
        <taxon>Agaricomycetidae</taxon>
        <taxon>Agaricales</taxon>
        <taxon>Agaricales incertae sedis</taxon>
        <taxon>Dendrothele</taxon>
    </lineage>
</organism>
<sequence length="337" mass="37223">MSVLTIRDIPVTRFHCDFRLTNTVLSSDFAFEHNLQHTASIPLTIKVNKSRAVTFIVNASISQYCPPGSQMILGSDVRTACAKASEPSLPDTLQRLSSELVHTQPVAFPPWYSFGPSPTQHSAQSATVIRENTGVAENNLSHGKHKKPHAGLTSPPFFDHSRTSEPSSSTVPNITTSTPDGPSLLRDMLTGGFLHGSRCTPFSDDLSVMRQCATNHGINWRGTCFMGYSEVCQDFSTGFIDTSHFVQIAVDCITGNKSTLEHMLYVTNTLGLGPFSAQKITRVYENLDDLYLAGGNLAKYARFLVRDQWRSRLAYTYRFPGVQWNNELTAALVLKGR</sequence>
<feature type="compositionally biased region" description="Polar residues" evidence="1">
    <location>
        <begin position="164"/>
        <end position="180"/>
    </location>
</feature>
<dbReference type="AlphaFoldDB" id="A0A4S8L683"/>
<accession>A0A4S8L683</accession>
<evidence type="ECO:0000256" key="1">
    <source>
        <dbReference type="SAM" id="MobiDB-lite"/>
    </source>
</evidence>
<name>A0A4S8L683_DENBC</name>
<keyword evidence="3" id="KW-1185">Reference proteome</keyword>
<evidence type="ECO:0000313" key="2">
    <source>
        <dbReference type="EMBL" id="THU83893.1"/>
    </source>
</evidence>
<dbReference type="Proteomes" id="UP000297245">
    <property type="component" value="Unassembled WGS sequence"/>
</dbReference>